<dbReference type="InterPro" id="IPR029068">
    <property type="entry name" value="Glyas_Bleomycin-R_OHBP_Dase"/>
</dbReference>
<proteinExistence type="predicted"/>
<evidence type="ECO:0000313" key="4">
    <source>
        <dbReference type="Proteomes" id="UP001158087"/>
    </source>
</evidence>
<dbReference type="EMBL" id="JAODYY010000009">
    <property type="protein sequence ID" value="MDH0125973.1"/>
    <property type="molecule type" value="Genomic_DNA"/>
</dbReference>
<evidence type="ECO:0000259" key="2">
    <source>
        <dbReference type="PROSITE" id="PS51819"/>
    </source>
</evidence>
<dbReference type="Pfam" id="PF00903">
    <property type="entry name" value="Glyoxalase"/>
    <property type="match status" value="1"/>
</dbReference>
<feature type="domain" description="VOC" evidence="2">
    <location>
        <begin position="14"/>
        <end position="152"/>
    </location>
</feature>
<dbReference type="Proteomes" id="UP001158087">
    <property type="component" value="Unassembled WGS sequence"/>
</dbReference>
<dbReference type="PROSITE" id="PS51819">
    <property type="entry name" value="VOC"/>
    <property type="match status" value="1"/>
</dbReference>
<protein>
    <submittedName>
        <fullName evidence="3">VOC family protein</fullName>
    </submittedName>
</protein>
<comment type="caution">
    <text evidence="3">The sequence shown here is derived from an EMBL/GenBank/DDBJ whole genome shotgun (WGS) entry which is preliminary data.</text>
</comment>
<dbReference type="SUPFAM" id="SSF54593">
    <property type="entry name" value="Glyoxalase/Bleomycin resistance protein/Dihydroxybiphenyl dioxygenase"/>
    <property type="match status" value="1"/>
</dbReference>
<dbReference type="GO" id="GO:0046491">
    <property type="term" value="P:L-methylmalonyl-CoA metabolic process"/>
    <property type="evidence" value="ECO:0007669"/>
    <property type="project" value="TreeGrafter"/>
</dbReference>
<accession>A0AA42GZN4</accession>
<dbReference type="AlphaFoldDB" id="A0AA42GZN4"/>
<organism evidence="3 4">
    <name type="scientific">Brucella intermedia GD04153</name>
    <dbReference type="NCBI Taxonomy" id="2975438"/>
    <lineage>
        <taxon>Bacteria</taxon>
        <taxon>Pseudomonadati</taxon>
        <taxon>Pseudomonadota</taxon>
        <taxon>Alphaproteobacteria</taxon>
        <taxon>Hyphomicrobiales</taxon>
        <taxon>Brucellaceae</taxon>
        <taxon>Brucella/Ochrobactrum group</taxon>
        <taxon>Brucella</taxon>
    </lineage>
</organism>
<dbReference type="PANTHER" id="PTHR43048">
    <property type="entry name" value="METHYLMALONYL-COA EPIMERASE"/>
    <property type="match status" value="1"/>
</dbReference>
<keyword evidence="1" id="KW-0479">Metal-binding</keyword>
<reference evidence="3" key="1">
    <citation type="submission" date="2022-09" db="EMBL/GenBank/DDBJ databases">
        <title>Intensive care unit water sources are persistently colonized with multi-drug resistant bacteria and are the site of extensive horizontal gene transfer of antibiotic resistance genes.</title>
        <authorList>
            <person name="Diorio-Toth L."/>
        </authorList>
    </citation>
    <scope>NUCLEOTIDE SEQUENCE</scope>
    <source>
        <strain evidence="3">GD04153</strain>
    </source>
</reference>
<name>A0AA42GZN4_9HYPH</name>
<dbReference type="PANTHER" id="PTHR43048:SF5">
    <property type="entry name" value="BLR5325 PROTEIN"/>
    <property type="match status" value="1"/>
</dbReference>
<dbReference type="GO" id="GO:0004493">
    <property type="term" value="F:methylmalonyl-CoA epimerase activity"/>
    <property type="evidence" value="ECO:0007669"/>
    <property type="project" value="TreeGrafter"/>
</dbReference>
<dbReference type="GO" id="GO:0046872">
    <property type="term" value="F:metal ion binding"/>
    <property type="evidence" value="ECO:0007669"/>
    <property type="project" value="UniProtKB-KW"/>
</dbReference>
<gene>
    <name evidence="3" type="ORF">N7376_18465</name>
</gene>
<evidence type="ECO:0000256" key="1">
    <source>
        <dbReference type="ARBA" id="ARBA00022723"/>
    </source>
</evidence>
<dbReference type="InterPro" id="IPR037523">
    <property type="entry name" value="VOC_core"/>
</dbReference>
<sequence>MTDQQYLEKWGQSSLDHTGWITPDIERSVDFWTNVMGFEAKPIGERRQPWISRFMGVPNAQVKLVHLYGHGGHIEFIQFEEQDTPSVPRGSQPGAAHICLRIKNVEALREDILRNGGSEQGELAEITEGIAAGLRGLYMRDPHGVLIELVELPRS</sequence>
<dbReference type="InterPro" id="IPR051785">
    <property type="entry name" value="MMCE/EMCE_epimerase"/>
</dbReference>
<dbReference type="InterPro" id="IPR004360">
    <property type="entry name" value="Glyas_Fos-R_dOase_dom"/>
</dbReference>
<evidence type="ECO:0000313" key="3">
    <source>
        <dbReference type="EMBL" id="MDH0125973.1"/>
    </source>
</evidence>
<dbReference type="Gene3D" id="3.10.180.10">
    <property type="entry name" value="2,3-Dihydroxybiphenyl 1,2-Dioxygenase, domain 1"/>
    <property type="match status" value="1"/>
</dbReference>